<dbReference type="EMBL" id="BAABME010000361">
    <property type="protein sequence ID" value="GAA0142105.1"/>
    <property type="molecule type" value="Genomic_DNA"/>
</dbReference>
<dbReference type="NCBIfam" id="NF000592">
    <property type="entry name" value="PRK00013.1"/>
    <property type="match status" value="1"/>
</dbReference>
<dbReference type="InterPro" id="IPR027413">
    <property type="entry name" value="GROEL-like_equatorial_sf"/>
</dbReference>
<feature type="coiled-coil region" evidence="6">
    <location>
        <begin position="400"/>
        <end position="427"/>
    </location>
</feature>
<evidence type="ECO:0000256" key="3">
    <source>
        <dbReference type="ARBA" id="ARBA00022840"/>
    </source>
</evidence>
<sequence length="607" mass="64746">MASLTAVSSIGSVASTRSRAADRKLRNAESLSSFTSISSSSLGARREKIVLRKRCSPKVQAMAKELHFNKDGSTIKKLQAGVNKLADLVGVTLGPKGRNVVLESKYGSPKIVNDGVTVAREVELEDPVENIGAKLVRQAASKTNDLAGDGTTTSVVLAQGLITEGVKVVAAGANPIQITRGIERTTKSLVAELKLMSKEVEDSELADVAAVSAGNNYEIGNMIADAMSKVGRKGVVTLEEGRSSENTLQVVEGMQFDRGYISPYFVTDSEKMTVEYDNCKLLLVDKKITNARDLVTVLEEAIRGGFPILIIAEDIEQEALATLVVNKLRGSLKIAALKAPGFGERKSQYLDDIAILTGGTVIREEVGLSLDSAGSDVLGNAAKVVLTKDRTTIVGDGTTEEAVNKRVEQIRNLVEAAEQDYEKEKLNERIAKLSGGVAVIQVGAQTETELKEKKLRVEDALNATMAAVEEGIVVGGGCTLLRLSQKVDAIKATLENDEQKVGADIVKRALSYPMKLIAKNAGVNGSVVIEKVLNNDDFRFGYNAATGKYEDLMSAGIIDPTKVVRCCLEHASSVAKTFLTSDAVVVEIKEPEPAPAANPMDNSGYGY</sequence>
<evidence type="ECO:0000256" key="1">
    <source>
        <dbReference type="ARBA" id="ARBA00006607"/>
    </source>
</evidence>
<evidence type="ECO:0008006" key="9">
    <source>
        <dbReference type="Google" id="ProtNLM"/>
    </source>
</evidence>
<dbReference type="InterPro" id="IPR018370">
    <property type="entry name" value="Chaperonin_Cpn60_CS"/>
</dbReference>
<reference evidence="7 8" key="1">
    <citation type="submission" date="2024-01" db="EMBL/GenBank/DDBJ databases">
        <title>The complete chloroplast genome sequence of Lithospermum erythrorhizon: insights into the phylogenetic relationship among Boraginaceae species and the maternal lineages of purple gromwells.</title>
        <authorList>
            <person name="Okada T."/>
            <person name="Watanabe K."/>
        </authorList>
    </citation>
    <scope>NUCLEOTIDE SEQUENCE [LARGE SCALE GENOMIC DNA]</scope>
</reference>
<dbReference type="NCBIfam" id="NF009489">
    <property type="entry name" value="PRK12851.1"/>
    <property type="match status" value="1"/>
</dbReference>
<dbReference type="SUPFAM" id="SSF52029">
    <property type="entry name" value="GroEL apical domain-like"/>
    <property type="match status" value="1"/>
</dbReference>
<keyword evidence="3" id="KW-0067">ATP-binding</keyword>
<dbReference type="NCBIfam" id="NF009487">
    <property type="entry name" value="PRK12849.1"/>
    <property type="match status" value="1"/>
</dbReference>
<keyword evidence="2" id="KW-0547">Nucleotide-binding</keyword>
<dbReference type="HAMAP" id="MF_00600">
    <property type="entry name" value="CH60"/>
    <property type="match status" value="1"/>
</dbReference>
<dbReference type="Gene3D" id="3.50.7.10">
    <property type="entry name" value="GroEL"/>
    <property type="match status" value="1"/>
</dbReference>
<evidence type="ECO:0000256" key="4">
    <source>
        <dbReference type="ARBA" id="ARBA00023186"/>
    </source>
</evidence>
<keyword evidence="6" id="KW-0175">Coiled coil</keyword>
<dbReference type="PANTHER" id="PTHR45633">
    <property type="entry name" value="60 KDA HEAT SHOCK PROTEIN, MITOCHONDRIAL"/>
    <property type="match status" value="1"/>
</dbReference>
<dbReference type="InterPro" id="IPR002423">
    <property type="entry name" value="Cpn60/GroEL/TCP-1"/>
</dbReference>
<evidence type="ECO:0000256" key="2">
    <source>
        <dbReference type="ARBA" id="ARBA00022741"/>
    </source>
</evidence>
<dbReference type="GO" id="GO:0005524">
    <property type="term" value="F:ATP binding"/>
    <property type="evidence" value="ECO:0007669"/>
    <property type="project" value="UniProtKB-KW"/>
</dbReference>
<dbReference type="Gene3D" id="1.10.560.10">
    <property type="entry name" value="GroEL-like equatorial domain"/>
    <property type="match status" value="1"/>
</dbReference>
<dbReference type="GO" id="GO:0042026">
    <property type="term" value="P:protein refolding"/>
    <property type="evidence" value="ECO:0007669"/>
    <property type="project" value="InterPro"/>
</dbReference>
<gene>
    <name evidence="7" type="ORF">LIER_03079</name>
</gene>
<evidence type="ECO:0000256" key="5">
    <source>
        <dbReference type="RuleBase" id="RU000418"/>
    </source>
</evidence>
<dbReference type="CDD" id="cd03344">
    <property type="entry name" value="GroEL"/>
    <property type="match status" value="1"/>
</dbReference>
<protein>
    <recommendedName>
        <fullName evidence="9">RuBisCO large subunit-binding protein subunit beta, chloroplastic</fullName>
    </recommendedName>
</protein>
<dbReference type="InterPro" id="IPR027409">
    <property type="entry name" value="GroEL-like_apical_dom_sf"/>
</dbReference>
<dbReference type="InterPro" id="IPR001844">
    <property type="entry name" value="Cpn60/GroEL"/>
</dbReference>
<dbReference type="FunFam" id="3.50.7.10:FF:000001">
    <property type="entry name" value="60 kDa chaperonin"/>
    <property type="match status" value="1"/>
</dbReference>
<organism evidence="7 8">
    <name type="scientific">Lithospermum erythrorhizon</name>
    <name type="common">Purple gromwell</name>
    <name type="synonym">Lithospermum officinale var. erythrorhizon</name>
    <dbReference type="NCBI Taxonomy" id="34254"/>
    <lineage>
        <taxon>Eukaryota</taxon>
        <taxon>Viridiplantae</taxon>
        <taxon>Streptophyta</taxon>
        <taxon>Embryophyta</taxon>
        <taxon>Tracheophyta</taxon>
        <taxon>Spermatophyta</taxon>
        <taxon>Magnoliopsida</taxon>
        <taxon>eudicotyledons</taxon>
        <taxon>Gunneridae</taxon>
        <taxon>Pentapetalae</taxon>
        <taxon>asterids</taxon>
        <taxon>lamiids</taxon>
        <taxon>Boraginales</taxon>
        <taxon>Boraginaceae</taxon>
        <taxon>Boraginoideae</taxon>
        <taxon>Lithospermeae</taxon>
        <taxon>Lithospermum</taxon>
    </lineage>
</organism>
<keyword evidence="4" id="KW-0143">Chaperone</keyword>
<dbReference type="SUPFAM" id="SSF54849">
    <property type="entry name" value="GroEL-intermediate domain like"/>
    <property type="match status" value="1"/>
</dbReference>
<accession>A0AAV3NRW8</accession>
<dbReference type="GO" id="GO:0140662">
    <property type="term" value="F:ATP-dependent protein folding chaperone"/>
    <property type="evidence" value="ECO:0007669"/>
    <property type="project" value="InterPro"/>
</dbReference>
<dbReference type="PRINTS" id="PR00298">
    <property type="entry name" value="CHAPERONIN60"/>
</dbReference>
<dbReference type="AlphaFoldDB" id="A0AAV3NRW8"/>
<evidence type="ECO:0000256" key="6">
    <source>
        <dbReference type="SAM" id="Coils"/>
    </source>
</evidence>
<evidence type="ECO:0000313" key="8">
    <source>
        <dbReference type="Proteomes" id="UP001454036"/>
    </source>
</evidence>
<comment type="similarity">
    <text evidence="1 5">Belongs to the chaperonin (HSP60) family.</text>
</comment>
<dbReference type="Gene3D" id="3.30.260.10">
    <property type="entry name" value="TCP-1-like chaperonin intermediate domain"/>
    <property type="match status" value="1"/>
</dbReference>
<dbReference type="NCBIfam" id="TIGR02348">
    <property type="entry name" value="GroEL"/>
    <property type="match status" value="1"/>
</dbReference>
<evidence type="ECO:0000313" key="7">
    <source>
        <dbReference type="EMBL" id="GAA0142105.1"/>
    </source>
</evidence>
<dbReference type="InterPro" id="IPR027410">
    <property type="entry name" value="TCP-1-like_intermed_sf"/>
</dbReference>
<dbReference type="SUPFAM" id="SSF48592">
    <property type="entry name" value="GroEL equatorial domain-like"/>
    <property type="match status" value="1"/>
</dbReference>
<dbReference type="Proteomes" id="UP001454036">
    <property type="component" value="Unassembled WGS sequence"/>
</dbReference>
<name>A0AAV3NRW8_LITER</name>
<dbReference type="Pfam" id="PF00118">
    <property type="entry name" value="Cpn60_TCP1"/>
    <property type="match status" value="1"/>
</dbReference>
<proteinExistence type="inferred from homology"/>
<dbReference type="NCBIfam" id="NF009488">
    <property type="entry name" value="PRK12850.1"/>
    <property type="match status" value="1"/>
</dbReference>
<dbReference type="PROSITE" id="PS00296">
    <property type="entry name" value="CHAPERONINS_CPN60"/>
    <property type="match status" value="1"/>
</dbReference>
<keyword evidence="8" id="KW-1185">Reference proteome</keyword>
<comment type="caution">
    <text evidence="7">The sequence shown here is derived from an EMBL/GenBank/DDBJ whole genome shotgun (WGS) entry which is preliminary data.</text>
</comment>